<gene>
    <name evidence="1" type="primary">yfbT1</name>
    <name evidence="1" type="ORF">Nocox_13590</name>
</gene>
<dbReference type="SFLD" id="SFLDG01129">
    <property type="entry name" value="C1.5:_HAD__Beta-PGM__Phosphata"/>
    <property type="match status" value="1"/>
</dbReference>
<dbReference type="InterPro" id="IPR023214">
    <property type="entry name" value="HAD_sf"/>
</dbReference>
<keyword evidence="1" id="KW-0378">Hydrolase</keyword>
<dbReference type="CDD" id="cd07505">
    <property type="entry name" value="HAD_BPGM-like"/>
    <property type="match status" value="1"/>
</dbReference>
<dbReference type="RefSeq" id="WP_020544428.1">
    <property type="nucleotide sequence ID" value="NZ_CP068985.1"/>
</dbReference>
<evidence type="ECO:0000313" key="1">
    <source>
        <dbReference type="EMBL" id="QYC40335.1"/>
    </source>
</evidence>
<dbReference type="InterPro" id="IPR006439">
    <property type="entry name" value="HAD-SF_hydro_IA"/>
</dbReference>
<dbReference type="InterPro" id="IPR023198">
    <property type="entry name" value="PGP-like_dom2"/>
</dbReference>
<dbReference type="Proteomes" id="UP000824681">
    <property type="component" value="Chromosome"/>
</dbReference>
<dbReference type="SFLD" id="SFLDS00003">
    <property type="entry name" value="Haloacid_Dehalogenase"/>
    <property type="match status" value="1"/>
</dbReference>
<protein>
    <submittedName>
        <fullName evidence="1">Sugar phosphatase YfbT</fullName>
        <ecNumber evidence="1">3.1.3.23</ecNumber>
    </submittedName>
</protein>
<dbReference type="SUPFAM" id="SSF56784">
    <property type="entry name" value="HAD-like"/>
    <property type="match status" value="1"/>
</dbReference>
<dbReference type="PRINTS" id="PR00413">
    <property type="entry name" value="HADHALOGNASE"/>
</dbReference>
<dbReference type="PANTHER" id="PTHR43481:SF4">
    <property type="entry name" value="GLYCEROL-1-PHOSPHATE PHOSPHOHYDROLASE 1-RELATED"/>
    <property type="match status" value="1"/>
</dbReference>
<dbReference type="InterPro" id="IPR051806">
    <property type="entry name" value="HAD-like_SPP"/>
</dbReference>
<dbReference type="EMBL" id="CP068985">
    <property type="protein sequence ID" value="QYC40335.1"/>
    <property type="molecule type" value="Genomic_DNA"/>
</dbReference>
<keyword evidence="2" id="KW-1185">Reference proteome</keyword>
<dbReference type="Gene3D" id="3.40.50.1000">
    <property type="entry name" value="HAD superfamily/HAD-like"/>
    <property type="match status" value="1"/>
</dbReference>
<dbReference type="Pfam" id="PF00702">
    <property type="entry name" value="Hydrolase"/>
    <property type="match status" value="1"/>
</dbReference>
<name>A0ABX8TXV4_9ACTN</name>
<proteinExistence type="predicted"/>
<dbReference type="Gene3D" id="1.10.150.240">
    <property type="entry name" value="Putative phosphatase, domain 2"/>
    <property type="match status" value="1"/>
</dbReference>
<evidence type="ECO:0000313" key="2">
    <source>
        <dbReference type="Proteomes" id="UP000824681"/>
    </source>
</evidence>
<reference evidence="1 2" key="1">
    <citation type="journal article" date="2021" name="ACS Chem. Biol.">
        <title>Genomic-Led Discovery of a Novel Glycopeptide Antibiotic by Nonomuraea coxensis DSM 45129.</title>
        <authorList>
            <person name="Yushchuk O."/>
            <person name="Vior N.M."/>
            <person name="Andreo-Vidal A."/>
            <person name="Berini F."/>
            <person name="Ruckert C."/>
            <person name="Busche T."/>
            <person name="Binda E."/>
            <person name="Kalinowski J."/>
            <person name="Truman A.W."/>
            <person name="Marinelli F."/>
        </authorList>
    </citation>
    <scope>NUCLEOTIDE SEQUENCE [LARGE SCALE GENOMIC DNA]</scope>
    <source>
        <strain evidence="1 2">DSM 45129</strain>
    </source>
</reference>
<sequence length="233" mass="25261">MSVVRVRTDVLSTDVARLVSTRRVWLCDLDGTLVDSSPVHEAAFREALAEIAPELLTSFSYGDHAGAGTREVVTTLGAAPADAERLIRRKQELYRERVEAGMVTLLPGARQLLERLTRTGRTLYLVTSGSRESVRRVLSAGALTGCFRAVLTSDEVACAKPDPRFYLHACRLWSLDPADCLVLEDSAHGVASALGAGLVTLQVHAALPAQGALPVRHLDQLIHLIDAETDDRE</sequence>
<accession>A0ABX8TXV4</accession>
<dbReference type="NCBIfam" id="TIGR01509">
    <property type="entry name" value="HAD-SF-IA-v3"/>
    <property type="match status" value="1"/>
</dbReference>
<dbReference type="EC" id="3.1.3.23" evidence="1"/>
<dbReference type="PANTHER" id="PTHR43481">
    <property type="entry name" value="FRUCTOSE-1-PHOSPHATE PHOSPHATASE"/>
    <property type="match status" value="1"/>
</dbReference>
<organism evidence="1 2">
    <name type="scientific">Nonomuraea coxensis DSM 45129</name>
    <dbReference type="NCBI Taxonomy" id="1122611"/>
    <lineage>
        <taxon>Bacteria</taxon>
        <taxon>Bacillati</taxon>
        <taxon>Actinomycetota</taxon>
        <taxon>Actinomycetes</taxon>
        <taxon>Streptosporangiales</taxon>
        <taxon>Streptosporangiaceae</taxon>
        <taxon>Nonomuraea</taxon>
    </lineage>
</organism>
<dbReference type="GO" id="GO:0050308">
    <property type="term" value="F:sugar-phosphatase activity"/>
    <property type="evidence" value="ECO:0007669"/>
    <property type="project" value="UniProtKB-EC"/>
</dbReference>
<dbReference type="InterPro" id="IPR036412">
    <property type="entry name" value="HAD-like_sf"/>
</dbReference>